<sequence>MRRALFIGGSVNQTKQVHAVARELRGWKATFTPFFGDHAIEVLRHLGLAERTICGDKLRKLCLEYLRDHDLDIDMHGERGGYDLVVSCTDLVLPRVARRAPLVVVQEGILDPSGIFAAICRRVDFLPRWLAGTTLTGTSGLFDRFCVASEGYRQHFIREGADPARVVVTGIPNFDDCERYRDNDFPLHGYVLVCTSDTRETFKRDDRRELVTRALRIAAGRPLVFKLHPNENAARSTAEIRRWAPNARVYAHGSAEAMIANCEVLITQWSSTAFVGLALGKELYSNFPTEQLRALSPVQNGGTSGKRIAAICRELAGRSRVVPLRRVKGPLHSSPWRSSKGVA</sequence>
<dbReference type="SUPFAM" id="SSF53756">
    <property type="entry name" value="UDP-Glycosyltransferase/glycogen phosphorylase"/>
    <property type="match status" value="1"/>
</dbReference>
<protein>
    <recommendedName>
        <fullName evidence="3">UDP-N-acetyl glucosamine 2-epimerase</fullName>
    </recommendedName>
</protein>
<dbReference type="Proteomes" id="UP001370348">
    <property type="component" value="Chromosome"/>
</dbReference>
<name>A0ABZ2M7W2_9BACT</name>
<evidence type="ECO:0008006" key="3">
    <source>
        <dbReference type="Google" id="ProtNLM"/>
    </source>
</evidence>
<organism evidence="1 2">
    <name type="scientific">Pendulispora albinea</name>
    <dbReference type="NCBI Taxonomy" id="2741071"/>
    <lineage>
        <taxon>Bacteria</taxon>
        <taxon>Pseudomonadati</taxon>
        <taxon>Myxococcota</taxon>
        <taxon>Myxococcia</taxon>
        <taxon>Myxococcales</taxon>
        <taxon>Sorangiineae</taxon>
        <taxon>Pendulisporaceae</taxon>
        <taxon>Pendulispora</taxon>
    </lineage>
</organism>
<reference evidence="1 2" key="1">
    <citation type="submission" date="2021-12" db="EMBL/GenBank/DDBJ databases">
        <title>Discovery of the Pendulisporaceae a myxobacterial family with distinct sporulation behavior and unique specialized metabolism.</title>
        <authorList>
            <person name="Garcia R."/>
            <person name="Popoff A."/>
            <person name="Bader C.D."/>
            <person name="Loehr J."/>
            <person name="Walesch S."/>
            <person name="Walt C."/>
            <person name="Boldt J."/>
            <person name="Bunk B."/>
            <person name="Haeckl F.J.F.P.J."/>
            <person name="Gunesch A.P."/>
            <person name="Birkelbach J."/>
            <person name="Nuebel U."/>
            <person name="Pietschmann T."/>
            <person name="Bach T."/>
            <person name="Mueller R."/>
        </authorList>
    </citation>
    <scope>NUCLEOTIDE SEQUENCE [LARGE SCALE GENOMIC DNA]</scope>
    <source>
        <strain evidence="1 2">MSr11954</strain>
    </source>
</reference>
<evidence type="ECO:0000313" key="2">
    <source>
        <dbReference type="Proteomes" id="UP001370348"/>
    </source>
</evidence>
<keyword evidence="2" id="KW-1185">Reference proteome</keyword>
<gene>
    <name evidence="1" type="ORF">LZC94_15335</name>
</gene>
<dbReference type="EMBL" id="CP089984">
    <property type="protein sequence ID" value="WXB18601.1"/>
    <property type="molecule type" value="Genomic_DNA"/>
</dbReference>
<evidence type="ECO:0000313" key="1">
    <source>
        <dbReference type="EMBL" id="WXB18601.1"/>
    </source>
</evidence>
<proteinExistence type="predicted"/>
<dbReference type="RefSeq" id="WP_394828234.1">
    <property type="nucleotide sequence ID" value="NZ_CP089984.1"/>
</dbReference>
<accession>A0ABZ2M7W2</accession>